<dbReference type="Pfam" id="PF13439">
    <property type="entry name" value="Glyco_transf_4"/>
    <property type="match status" value="1"/>
</dbReference>
<dbReference type="KEGG" id="pth:PTH_2572"/>
<dbReference type="STRING" id="370438.PTH_2572"/>
<dbReference type="GO" id="GO:0016757">
    <property type="term" value="F:glycosyltransferase activity"/>
    <property type="evidence" value="ECO:0007669"/>
    <property type="project" value="InterPro"/>
</dbReference>
<accession>A5CZ43</accession>
<dbReference type="InterPro" id="IPR001296">
    <property type="entry name" value="Glyco_trans_1"/>
</dbReference>
<evidence type="ECO:0000259" key="3">
    <source>
        <dbReference type="Pfam" id="PF13439"/>
    </source>
</evidence>
<dbReference type="GO" id="GO:0009103">
    <property type="term" value="P:lipopolysaccharide biosynthetic process"/>
    <property type="evidence" value="ECO:0007669"/>
    <property type="project" value="TreeGrafter"/>
</dbReference>
<keyword evidence="5" id="KW-1185">Reference proteome</keyword>
<feature type="domain" description="Glycosyl transferase family 1" evidence="2">
    <location>
        <begin position="209"/>
        <end position="361"/>
    </location>
</feature>
<dbReference type="EMBL" id="AP009389">
    <property type="protein sequence ID" value="BAF60753.1"/>
    <property type="molecule type" value="Genomic_DNA"/>
</dbReference>
<protein>
    <submittedName>
        <fullName evidence="4">Hypothetical glycosyltransferase</fullName>
    </submittedName>
</protein>
<dbReference type="SUPFAM" id="SSF53756">
    <property type="entry name" value="UDP-Glycosyltransferase/glycogen phosphorylase"/>
    <property type="match status" value="1"/>
</dbReference>
<keyword evidence="1 4" id="KW-0808">Transferase</keyword>
<dbReference type="InterPro" id="IPR028098">
    <property type="entry name" value="Glyco_trans_4-like_N"/>
</dbReference>
<sequence>MLNNMNQCWRVAFISHSPHLAGAERSLANFILNIDRERFSPITILPGEGPLKKILQEAGIPCFNVQFSFSTMNSTIQTAIGNNIKKEIDIAYELADLLLALEVDLVVINTGVVVSGILAAILSNLPKVLHLHGIIGPGLFPGLEVRHWRAEEAFMLANSDLILAPSYWVKSFFQDTFSIEPQQIRVIPNGIVCPTSYKNLEEIGDCRRFVQLCTLEPNKNIIMFLEAARQVVMEGKKNVEFHIYGDGVPAYCEKIEKFIVDNGLGKYCYLHPRTQDIENIYNNCYAAVVTSQIESFSLVAIEAMSYGRPVISTKCGGPEEIIVNGDSGFLIEQNNAKELAEKMCWLIDNPEKASHMGRTGRLICEEKYDVRRLSEIYMKSLSEVCENFWLKKKMTKNHFLWNVREGLINLLVDTENSVSIKNEKIQVLTNNNHFYINSENENEQEKEIYIEHALPLPSPIITGKRTYKVKIDQSNWCGIKVMFGTHQRVNQGTLSIRIYSAMKRSFPIRTLEISLSQLPDNAWVWLKFDPIKNSKDHNFIIEFQTNYLDHSSGISIYEWQKQKYVLRGISKKVFFRNTFGLYGAYIFQKKLE</sequence>
<dbReference type="eggNOG" id="COG0438">
    <property type="taxonomic scope" value="Bacteria"/>
</dbReference>
<dbReference type="CDD" id="cd03801">
    <property type="entry name" value="GT4_PimA-like"/>
    <property type="match status" value="1"/>
</dbReference>
<evidence type="ECO:0000259" key="2">
    <source>
        <dbReference type="Pfam" id="PF00534"/>
    </source>
</evidence>
<dbReference type="Gene3D" id="3.40.50.2000">
    <property type="entry name" value="Glycogen Phosphorylase B"/>
    <property type="match status" value="2"/>
</dbReference>
<gene>
    <name evidence="4" type="ordered locus">PTH_2572</name>
</gene>
<proteinExistence type="predicted"/>
<dbReference type="CAZy" id="GT4">
    <property type="family name" value="Glycosyltransferase Family 4"/>
</dbReference>
<dbReference type="Proteomes" id="UP000006556">
    <property type="component" value="Chromosome"/>
</dbReference>
<dbReference type="Pfam" id="PF00534">
    <property type="entry name" value="Glycos_transf_1"/>
    <property type="match status" value="1"/>
</dbReference>
<dbReference type="HOGENOM" id="CLU_460679_0_0_9"/>
<reference evidence="5" key="1">
    <citation type="journal article" date="2008" name="Genome Res.">
        <title>The genome of Pelotomaculum thermopropionicum reveals niche-associated evolution in anaerobic microbiota.</title>
        <authorList>
            <person name="Kosaka T."/>
            <person name="Kato S."/>
            <person name="Shimoyama T."/>
            <person name="Ishii S."/>
            <person name="Abe T."/>
            <person name="Watanabe K."/>
        </authorList>
    </citation>
    <scope>NUCLEOTIDE SEQUENCE [LARGE SCALE GENOMIC DNA]</scope>
    <source>
        <strain evidence="5">DSM 13744 / JCM 10971 / SI</strain>
    </source>
</reference>
<evidence type="ECO:0000256" key="1">
    <source>
        <dbReference type="ARBA" id="ARBA00022679"/>
    </source>
</evidence>
<evidence type="ECO:0000313" key="4">
    <source>
        <dbReference type="EMBL" id="BAF60753.1"/>
    </source>
</evidence>
<name>A5CZ43_PELTS</name>
<evidence type="ECO:0000313" key="5">
    <source>
        <dbReference type="Proteomes" id="UP000006556"/>
    </source>
</evidence>
<feature type="domain" description="Glycosyltransferase subfamily 4-like N-terminal" evidence="3">
    <location>
        <begin position="90"/>
        <end position="191"/>
    </location>
</feature>
<dbReference type="AlphaFoldDB" id="A5CZ43"/>
<organism evidence="4 5">
    <name type="scientific">Pelotomaculum thermopropionicum (strain DSM 13744 / JCM 10971 / SI)</name>
    <dbReference type="NCBI Taxonomy" id="370438"/>
    <lineage>
        <taxon>Bacteria</taxon>
        <taxon>Bacillati</taxon>
        <taxon>Bacillota</taxon>
        <taxon>Clostridia</taxon>
        <taxon>Eubacteriales</taxon>
        <taxon>Desulfotomaculaceae</taxon>
        <taxon>Pelotomaculum</taxon>
    </lineage>
</organism>
<dbReference type="PANTHER" id="PTHR46401:SF2">
    <property type="entry name" value="GLYCOSYLTRANSFERASE WBBK-RELATED"/>
    <property type="match status" value="1"/>
</dbReference>
<dbReference type="PANTHER" id="PTHR46401">
    <property type="entry name" value="GLYCOSYLTRANSFERASE WBBK-RELATED"/>
    <property type="match status" value="1"/>
</dbReference>